<feature type="region of interest" description="Disordered" evidence="1">
    <location>
        <begin position="127"/>
        <end position="149"/>
    </location>
</feature>
<evidence type="ECO:0000313" key="2">
    <source>
        <dbReference type="EMBL" id="PMD56620.1"/>
    </source>
</evidence>
<feature type="region of interest" description="Disordered" evidence="1">
    <location>
        <begin position="448"/>
        <end position="544"/>
    </location>
</feature>
<feature type="compositionally biased region" description="Basic residues" evidence="1">
    <location>
        <begin position="267"/>
        <end position="276"/>
    </location>
</feature>
<feature type="region of interest" description="Disordered" evidence="1">
    <location>
        <begin position="581"/>
        <end position="725"/>
    </location>
</feature>
<proteinExistence type="predicted"/>
<feature type="region of interest" description="Disordered" evidence="1">
    <location>
        <begin position="192"/>
        <end position="227"/>
    </location>
</feature>
<dbReference type="GeneID" id="36595239"/>
<reference evidence="2 3" key="1">
    <citation type="submission" date="2016-04" db="EMBL/GenBank/DDBJ databases">
        <title>A degradative enzymes factory behind the ericoid mycorrhizal symbiosis.</title>
        <authorList>
            <consortium name="DOE Joint Genome Institute"/>
            <person name="Martino E."/>
            <person name="Morin E."/>
            <person name="Grelet G."/>
            <person name="Kuo A."/>
            <person name="Kohler A."/>
            <person name="Daghino S."/>
            <person name="Barry K."/>
            <person name="Choi C."/>
            <person name="Cichocki N."/>
            <person name="Clum A."/>
            <person name="Copeland A."/>
            <person name="Hainaut M."/>
            <person name="Haridas S."/>
            <person name="Labutti K."/>
            <person name="Lindquist E."/>
            <person name="Lipzen A."/>
            <person name="Khouja H.-R."/>
            <person name="Murat C."/>
            <person name="Ohm R."/>
            <person name="Olson A."/>
            <person name="Spatafora J."/>
            <person name="Veneault-Fourrey C."/>
            <person name="Henrissat B."/>
            <person name="Grigoriev I."/>
            <person name="Martin F."/>
            <person name="Perotto S."/>
        </authorList>
    </citation>
    <scope>NUCLEOTIDE SEQUENCE [LARGE SCALE GENOMIC DNA]</scope>
    <source>
        <strain evidence="2 3">E</strain>
    </source>
</reference>
<dbReference type="InParanoid" id="A0A2J6T0R3"/>
<dbReference type="EMBL" id="KZ613848">
    <property type="protein sequence ID" value="PMD56620.1"/>
    <property type="molecule type" value="Genomic_DNA"/>
</dbReference>
<dbReference type="RefSeq" id="XP_024733524.1">
    <property type="nucleotide sequence ID" value="XM_024887163.1"/>
</dbReference>
<protein>
    <submittedName>
        <fullName evidence="2">Uncharacterized protein</fullName>
    </submittedName>
</protein>
<feature type="compositionally biased region" description="Basic and acidic residues" evidence="1">
    <location>
        <begin position="192"/>
        <end position="201"/>
    </location>
</feature>
<dbReference type="AlphaFoldDB" id="A0A2J6T0R3"/>
<organism evidence="2 3">
    <name type="scientific">Hyaloscypha bicolor E</name>
    <dbReference type="NCBI Taxonomy" id="1095630"/>
    <lineage>
        <taxon>Eukaryota</taxon>
        <taxon>Fungi</taxon>
        <taxon>Dikarya</taxon>
        <taxon>Ascomycota</taxon>
        <taxon>Pezizomycotina</taxon>
        <taxon>Leotiomycetes</taxon>
        <taxon>Helotiales</taxon>
        <taxon>Hyaloscyphaceae</taxon>
        <taxon>Hyaloscypha</taxon>
        <taxon>Hyaloscypha bicolor</taxon>
    </lineage>
</organism>
<feature type="region of interest" description="Disordered" evidence="1">
    <location>
        <begin position="741"/>
        <end position="763"/>
    </location>
</feature>
<feature type="compositionally biased region" description="Polar residues" evidence="1">
    <location>
        <begin position="27"/>
        <end position="43"/>
    </location>
</feature>
<dbReference type="OrthoDB" id="10535095at2759"/>
<feature type="compositionally biased region" description="Polar residues" evidence="1">
    <location>
        <begin position="669"/>
        <end position="680"/>
    </location>
</feature>
<feature type="compositionally biased region" description="Acidic residues" evidence="1">
    <location>
        <begin position="89"/>
        <end position="101"/>
    </location>
</feature>
<feature type="compositionally biased region" description="Low complexity" evidence="1">
    <location>
        <begin position="56"/>
        <end position="87"/>
    </location>
</feature>
<dbReference type="Proteomes" id="UP000235371">
    <property type="component" value="Unassembled WGS sequence"/>
</dbReference>
<gene>
    <name evidence="2" type="ORF">K444DRAFT_666204</name>
</gene>
<evidence type="ECO:0000313" key="3">
    <source>
        <dbReference type="Proteomes" id="UP000235371"/>
    </source>
</evidence>
<sequence>MSSSSRAIFFDYDSDRLISDFDLNDYFSDQESSQTHPIASTSYEEPAHAPLPGSPAAEAQLAASRAASEQVDDTITTNNSTSASIAVDGQDEENQVDDEGDDGNHGDEYGVGANQFEEAIDLPEAGLTAESSEQRSHQPSGLQANVPGGNYSDEIPPVITALLNSVLVQFVRSEEGEDTVVHSEVVPRDRVEGLDDVRFQESAEEQPQDETNRGSSQEIVQDGAEPGEDVAEDIAQHYAQGGADIKAEGDDSEDVTTDTSVPGQVLSRKKNLKKQTKPPYKAPPARPRATGLVWPEFYPVPLPAPVRNNPGGWEAAHNVIANAKNIKGFGMASHTKTSGPIKSTGAKGKDDWKAGIRSDLLNAWILHKHNKVLFTQGMKDYGAQNEWFFSRSEQERDEFRIWARAIVEAGLQDDDRDEVQRLRNTQQPVVPGSFNSSVANGTWTHPTLGGGMGAPTNAGMQAMNVAGGGIANDSTGRSGNGPVPGRQAGPRTRLSSGSRNNSRRSRKRDREVEDEEDEDNSSRNVQELLRPNKKRRQSVGGGAEIDAQNEIRALMQDQPFLEPPPGMPLHEWYRGQSQITEGQEAPGNGTQRRLPRLNSPTNGPLAPNSSFPNEGASPGYTSMTDELRVPQLPQSYGFDEPTTAEYEGAANPAYPDPSEYEQLGYIYQHPTSSVGQSSRGAESRHSSEHTGANSRADLEARTDHSAGSLGSQEAPPVAGREGRVVTDADYFTSDAQEMEQLARITHPSQAYRDRLGKNRLRGG</sequence>
<accession>A0A2J6T0R3</accession>
<evidence type="ECO:0000256" key="1">
    <source>
        <dbReference type="SAM" id="MobiDB-lite"/>
    </source>
</evidence>
<feature type="region of interest" description="Disordered" evidence="1">
    <location>
        <begin position="245"/>
        <end position="287"/>
    </location>
</feature>
<name>A0A2J6T0R3_9HELO</name>
<feature type="region of interest" description="Disordered" evidence="1">
    <location>
        <begin position="27"/>
        <end position="110"/>
    </location>
</feature>
<feature type="compositionally biased region" description="Polar residues" evidence="1">
    <location>
        <begin position="598"/>
        <end position="612"/>
    </location>
</feature>
<keyword evidence="3" id="KW-1185">Reference proteome</keyword>